<accession>A0A8R7QBG6</accession>
<protein>
    <submittedName>
        <fullName evidence="2">Uncharacterized protein</fullName>
    </submittedName>
</protein>
<reference evidence="2" key="2">
    <citation type="submission" date="2018-03" db="EMBL/GenBank/DDBJ databases">
        <title>The Triticum urartu genome reveals the dynamic nature of wheat genome evolution.</title>
        <authorList>
            <person name="Ling H."/>
            <person name="Ma B."/>
            <person name="Shi X."/>
            <person name="Liu H."/>
            <person name="Dong L."/>
            <person name="Sun H."/>
            <person name="Cao Y."/>
            <person name="Gao Q."/>
            <person name="Zheng S."/>
            <person name="Li Y."/>
            <person name="Yu Y."/>
            <person name="Du H."/>
            <person name="Qi M."/>
            <person name="Li Y."/>
            <person name="Yu H."/>
            <person name="Cui Y."/>
            <person name="Wang N."/>
            <person name="Chen C."/>
            <person name="Wu H."/>
            <person name="Zhao Y."/>
            <person name="Zhang J."/>
            <person name="Li Y."/>
            <person name="Zhou W."/>
            <person name="Zhang B."/>
            <person name="Hu W."/>
            <person name="Eijk M."/>
            <person name="Tang J."/>
            <person name="Witsenboer H."/>
            <person name="Zhao S."/>
            <person name="Li Z."/>
            <person name="Zhang A."/>
            <person name="Wang D."/>
            <person name="Liang C."/>
        </authorList>
    </citation>
    <scope>NUCLEOTIDE SEQUENCE [LARGE SCALE GENOMIC DNA]</scope>
    <source>
        <strain evidence="2">cv. G1812</strain>
    </source>
</reference>
<feature type="region of interest" description="Disordered" evidence="1">
    <location>
        <begin position="97"/>
        <end position="127"/>
    </location>
</feature>
<name>A0A8R7QBG6_TRIUA</name>
<evidence type="ECO:0000256" key="1">
    <source>
        <dbReference type="SAM" id="MobiDB-lite"/>
    </source>
</evidence>
<feature type="compositionally biased region" description="Basic and acidic residues" evidence="1">
    <location>
        <begin position="110"/>
        <end position="127"/>
    </location>
</feature>
<dbReference type="EnsemblPlants" id="TuG1812G0500001951.01.T01">
    <property type="protein sequence ID" value="TuG1812G0500001951.01.T01.cds401472"/>
    <property type="gene ID" value="TuG1812G0500001951.01"/>
</dbReference>
<reference evidence="3" key="1">
    <citation type="journal article" date="2013" name="Nature">
        <title>Draft genome of the wheat A-genome progenitor Triticum urartu.</title>
        <authorList>
            <person name="Ling H.Q."/>
            <person name="Zhao S."/>
            <person name="Liu D."/>
            <person name="Wang J."/>
            <person name="Sun H."/>
            <person name="Zhang C."/>
            <person name="Fan H."/>
            <person name="Li D."/>
            <person name="Dong L."/>
            <person name="Tao Y."/>
            <person name="Gao C."/>
            <person name="Wu H."/>
            <person name="Li Y."/>
            <person name="Cui Y."/>
            <person name="Guo X."/>
            <person name="Zheng S."/>
            <person name="Wang B."/>
            <person name="Yu K."/>
            <person name="Liang Q."/>
            <person name="Yang W."/>
            <person name="Lou X."/>
            <person name="Chen J."/>
            <person name="Feng M."/>
            <person name="Jian J."/>
            <person name="Zhang X."/>
            <person name="Luo G."/>
            <person name="Jiang Y."/>
            <person name="Liu J."/>
            <person name="Wang Z."/>
            <person name="Sha Y."/>
            <person name="Zhang B."/>
            <person name="Wu H."/>
            <person name="Tang D."/>
            <person name="Shen Q."/>
            <person name="Xue P."/>
            <person name="Zou S."/>
            <person name="Wang X."/>
            <person name="Liu X."/>
            <person name="Wang F."/>
            <person name="Yang Y."/>
            <person name="An X."/>
            <person name="Dong Z."/>
            <person name="Zhang K."/>
            <person name="Zhang X."/>
            <person name="Luo M.C."/>
            <person name="Dvorak J."/>
            <person name="Tong Y."/>
            <person name="Wang J."/>
            <person name="Yang H."/>
            <person name="Li Z."/>
            <person name="Wang D."/>
            <person name="Zhang A."/>
            <person name="Wang J."/>
        </authorList>
    </citation>
    <scope>NUCLEOTIDE SEQUENCE</scope>
    <source>
        <strain evidence="3">cv. G1812</strain>
    </source>
</reference>
<dbReference type="Gramene" id="TuG1812G0500001951.01.T01">
    <property type="protein sequence ID" value="TuG1812G0500001951.01.T01.cds401472"/>
    <property type="gene ID" value="TuG1812G0500001951.01"/>
</dbReference>
<dbReference type="Proteomes" id="UP000015106">
    <property type="component" value="Chromosome 5"/>
</dbReference>
<sequence length="127" mass="13536">GARRFHVLRGHHIVVYVTVGLDEKHTGCRGTRLAAIQGRGSGTWCPRETTTAVLDGLSRGRLVGEAGSLAHWSFARGARRPLGALVVAADEVELGRVENGTGCPSSSPRTRAEEGGQRERRLAAKQA</sequence>
<organism evidence="2 3">
    <name type="scientific">Triticum urartu</name>
    <name type="common">Red wild einkorn</name>
    <name type="synonym">Crithodium urartu</name>
    <dbReference type="NCBI Taxonomy" id="4572"/>
    <lineage>
        <taxon>Eukaryota</taxon>
        <taxon>Viridiplantae</taxon>
        <taxon>Streptophyta</taxon>
        <taxon>Embryophyta</taxon>
        <taxon>Tracheophyta</taxon>
        <taxon>Spermatophyta</taxon>
        <taxon>Magnoliopsida</taxon>
        <taxon>Liliopsida</taxon>
        <taxon>Poales</taxon>
        <taxon>Poaceae</taxon>
        <taxon>BOP clade</taxon>
        <taxon>Pooideae</taxon>
        <taxon>Triticodae</taxon>
        <taxon>Triticeae</taxon>
        <taxon>Triticinae</taxon>
        <taxon>Triticum</taxon>
    </lineage>
</organism>
<evidence type="ECO:0000313" key="2">
    <source>
        <dbReference type="EnsemblPlants" id="TuG1812G0500001951.01.T01.cds401472"/>
    </source>
</evidence>
<proteinExistence type="predicted"/>
<keyword evidence="3" id="KW-1185">Reference proteome</keyword>
<dbReference type="AlphaFoldDB" id="A0A8R7QBG6"/>
<evidence type="ECO:0000313" key="3">
    <source>
        <dbReference type="Proteomes" id="UP000015106"/>
    </source>
</evidence>
<reference evidence="2" key="3">
    <citation type="submission" date="2022-06" db="UniProtKB">
        <authorList>
            <consortium name="EnsemblPlants"/>
        </authorList>
    </citation>
    <scope>IDENTIFICATION</scope>
</reference>